<dbReference type="InterPro" id="IPR048301">
    <property type="entry name" value="NucS_C"/>
</dbReference>
<dbReference type="AlphaFoldDB" id="X1EI52"/>
<dbReference type="GO" id="GO:0003676">
    <property type="term" value="F:nucleic acid binding"/>
    <property type="evidence" value="ECO:0007669"/>
    <property type="project" value="InterPro"/>
</dbReference>
<dbReference type="GO" id="GO:0004519">
    <property type="term" value="F:endonuclease activity"/>
    <property type="evidence" value="ECO:0007669"/>
    <property type="project" value="InterPro"/>
</dbReference>
<gene>
    <name evidence="2" type="ORF">S03H2_17506</name>
</gene>
<feature type="domain" description="Endonuclease NucS C-terminal" evidence="1">
    <location>
        <begin position="15"/>
        <end position="51"/>
    </location>
</feature>
<dbReference type="InterPro" id="IPR011856">
    <property type="entry name" value="tRNA_endonuc-like_dom_sf"/>
</dbReference>
<feature type="non-terminal residue" evidence="2">
    <location>
        <position position="52"/>
    </location>
</feature>
<protein>
    <recommendedName>
        <fullName evidence="1">Endonuclease NucS C-terminal domain-containing protein</fullName>
    </recommendedName>
</protein>
<evidence type="ECO:0000259" key="1">
    <source>
        <dbReference type="Pfam" id="PF01939"/>
    </source>
</evidence>
<sequence length="52" mass="5714">MKISKLILSNVIKEEIELEDILAKDPSIIEEGLSLVAKQYSTPVGTIDLLCV</sequence>
<dbReference type="Pfam" id="PF01939">
    <property type="entry name" value="NucS_C"/>
    <property type="match status" value="1"/>
</dbReference>
<dbReference type="Gene3D" id="3.40.1350.10">
    <property type="match status" value="1"/>
</dbReference>
<name>X1EI52_9ZZZZ</name>
<organism evidence="2">
    <name type="scientific">marine sediment metagenome</name>
    <dbReference type="NCBI Taxonomy" id="412755"/>
    <lineage>
        <taxon>unclassified sequences</taxon>
        <taxon>metagenomes</taxon>
        <taxon>ecological metagenomes</taxon>
    </lineage>
</organism>
<dbReference type="EMBL" id="BARU01009035">
    <property type="protein sequence ID" value="GAH32297.1"/>
    <property type="molecule type" value="Genomic_DNA"/>
</dbReference>
<reference evidence="2" key="1">
    <citation type="journal article" date="2014" name="Front. Microbiol.">
        <title>High frequency of phylogenetically diverse reductive dehalogenase-homologous genes in deep subseafloor sedimentary metagenomes.</title>
        <authorList>
            <person name="Kawai M."/>
            <person name="Futagami T."/>
            <person name="Toyoda A."/>
            <person name="Takaki Y."/>
            <person name="Nishi S."/>
            <person name="Hori S."/>
            <person name="Arai W."/>
            <person name="Tsubouchi T."/>
            <person name="Morono Y."/>
            <person name="Uchiyama I."/>
            <person name="Ito T."/>
            <person name="Fujiyama A."/>
            <person name="Inagaki F."/>
            <person name="Takami H."/>
        </authorList>
    </citation>
    <scope>NUCLEOTIDE SEQUENCE</scope>
    <source>
        <strain evidence="2">Expedition CK06-06</strain>
    </source>
</reference>
<accession>X1EI52</accession>
<proteinExistence type="predicted"/>
<comment type="caution">
    <text evidence="2">The sequence shown here is derived from an EMBL/GenBank/DDBJ whole genome shotgun (WGS) entry which is preliminary data.</text>
</comment>
<evidence type="ECO:0000313" key="2">
    <source>
        <dbReference type="EMBL" id="GAH32297.1"/>
    </source>
</evidence>